<accession>A0ABR1M214</accession>
<keyword evidence="3" id="KW-1185">Reference proteome</keyword>
<feature type="compositionally biased region" description="Basic residues" evidence="1">
    <location>
        <begin position="10"/>
        <end position="19"/>
    </location>
</feature>
<dbReference type="Proteomes" id="UP001360953">
    <property type="component" value="Unassembled WGS sequence"/>
</dbReference>
<feature type="compositionally biased region" description="Basic and acidic residues" evidence="1">
    <location>
        <begin position="131"/>
        <end position="145"/>
    </location>
</feature>
<evidence type="ECO:0000313" key="2">
    <source>
        <dbReference type="EMBL" id="KAK7540092.1"/>
    </source>
</evidence>
<feature type="region of interest" description="Disordered" evidence="1">
    <location>
        <begin position="131"/>
        <end position="150"/>
    </location>
</feature>
<evidence type="ECO:0000256" key="1">
    <source>
        <dbReference type="SAM" id="MobiDB-lite"/>
    </source>
</evidence>
<evidence type="ECO:0000313" key="3">
    <source>
        <dbReference type="Proteomes" id="UP001360953"/>
    </source>
</evidence>
<feature type="region of interest" description="Disordered" evidence="1">
    <location>
        <begin position="293"/>
        <end position="324"/>
    </location>
</feature>
<dbReference type="GeneID" id="92032796"/>
<dbReference type="EMBL" id="JBBPEH010000004">
    <property type="protein sequence ID" value="KAK7540092.1"/>
    <property type="molecule type" value="Genomic_DNA"/>
</dbReference>
<evidence type="ECO:0008006" key="4">
    <source>
        <dbReference type="Google" id="ProtNLM"/>
    </source>
</evidence>
<feature type="compositionally biased region" description="Polar residues" evidence="1">
    <location>
        <begin position="199"/>
        <end position="212"/>
    </location>
</feature>
<sequence>MARLNTTPSAKRKPKRKRETSHELSDTSREWPVVRILDEHDDEYLLQWEGDWLPSWEPMDSVTSDKLVSDWRRHKAGSERVYHHVPYYWPANRIIRETAHHFLVEWSSEQATGATYEPSWVPKKDATASLLDEWRSTTRPQEKRSRVQRRAVRFPVCDADDKSSRVKEGVEEHGHDRSPSSSNSDQETAEEEGGDGENTAGQGTSPSSSMDQGTVEERDNTDQENVEDPKGTNALVNSGRARDADQQYGSDMTTVHPVPATSFQPNSPLFQAGSEAGALKKLRRMRQNKAQSVAAADVVTDRHHRRVTPGSPIQWRLGRLPRAE</sequence>
<reference evidence="2 3" key="1">
    <citation type="submission" date="2024-04" db="EMBL/GenBank/DDBJ databases">
        <title>Phyllosticta paracitricarpa is synonymous to the EU quarantine fungus P. citricarpa based on phylogenomic analyses.</title>
        <authorList>
            <consortium name="Lawrence Berkeley National Laboratory"/>
            <person name="Van ingen-buijs V.A."/>
            <person name="Van westerhoven A.C."/>
            <person name="Haridas S."/>
            <person name="Skiadas P."/>
            <person name="Martin F."/>
            <person name="Groenewald J.Z."/>
            <person name="Crous P.W."/>
            <person name="Seidl M.F."/>
        </authorList>
    </citation>
    <scope>NUCLEOTIDE SEQUENCE [LARGE SCALE GENOMIC DNA]</scope>
    <source>
        <strain evidence="2 3">CPC 17464</strain>
    </source>
</reference>
<feature type="region of interest" description="Disordered" evidence="1">
    <location>
        <begin position="1"/>
        <end position="28"/>
    </location>
</feature>
<feature type="region of interest" description="Disordered" evidence="1">
    <location>
        <begin position="158"/>
        <end position="269"/>
    </location>
</feature>
<protein>
    <recommendedName>
        <fullName evidence="4">Chromo domain-containing protein</fullName>
    </recommendedName>
</protein>
<dbReference type="RefSeq" id="XP_066657363.1">
    <property type="nucleotide sequence ID" value="XM_066799890.1"/>
</dbReference>
<proteinExistence type="predicted"/>
<organism evidence="2 3">
    <name type="scientific">Phyllosticta citribraziliensis</name>
    <dbReference type="NCBI Taxonomy" id="989973"/>
    <lineage>
        <taxon>Eukaryota</taxon>
        <taxon>Fungi</taxon>
        <taxon>Dikarya</taxon>
        <taxon>Ascomycota</taxon>
        <taxon>Pezizomycotina</taxon>
        <taxon>Dothideomycetes</taxon>
        <taxon>Dothideomycetes incertae sedis</taxon>
        <taxon>Botryosphaeriales</taxon>
        <taxon>Phyllostictaceae</taxon>
        <taxon>Phyllosticta</taxon>
    </lineage>
</organism>
<gene>
    <name evidence="2" type="ORF">J3D65DRAFT_620741</name>
</gene>
<name>A0ABR1M214_9PEZI</name>
<feature type="compositionally biased region" description="Basic and acidic residues" evidence="1">
    <location>
        <begin position="159"/>
        <end position="178"/>
    </location>
</feature>
<comment type="caution">
    <text evidence="2">The sequence shown here is derived from an EMBL/GenBank/DDBJ whole genome shotgun (WGS) entry which is preliminary data.</text>
</comment>